<proteinExistence type="predicted"/>
<reference evidence="1 2" key="1">
    <citation type="submission" date="2018-08" db="EMBL/GenBank/DDBJ databases">
        <authorList>
            <person name="Laetsch R D."/>
            <person name="Stevens L."/>
            <person name="Kumar S."/>
            <person name="Blaxter L. M."/>
        </authorList>
    </citation>
    <scope>NUCLEOTIDE SEQUENCE [LARGE SCALE GENOMIC DNA]</scope>
</reference>
<dbReference type="Proteomes" id="UP000277928">
    <property type="component" value="Unassembled WGS sequence"/>
</dbReference>
<accession>A0A3P6V5D9</accession>
<evidence type="ECO:0000313" key="1">
    <source>
        <dbReference type="EMBL" id="VDK87388.1"/>
    </source>
</evidence>
<sequence>MLPGKKANKEESLRGGAFFGCKQADRSQGRCHLRFPKLQGEQWTSLALIPVALASTMSEPFTSCVTALPFLPFF</sequence>
<organism evidence="1 2">
    <name type="scientific">Litomosoides sigmodontis</name>
    <name type="common">Filarial nematode worm</name>
    <dbReference type="NCBI Taxonomy" id="42156"/>
    <lineage>
        <taxon>Eukaryota</taxon>
        <taxon>Metazoa</taxon>
        <taxon>Ecdysozoa</taxon>
        <taxon>Nematoda</taxon>
        <taxon>Chromadorea</taxon>
        <taxon>Rhabditida</taxon>
        <taxon>Spirurina</taxon>
        <taxon>Spiruromorpha</taxon>
        <taxon>Filarioidea</taxon>
        <taxon>Onchocercidae</taxon>
        <taxon>Litomosoides</taxon>
    </lineage>
</organism>
<evidence type="ECO:0000313" key="2">
    <source>
        <dbReference type="Proteomes" id="UP000277928"/>
    </source>
</evidence>
<name>A0A3P6V5D9_LITSI</name>
<keyword evidence="2" id="KW-1185">Reference proteome</keyword>
<protein>
    <submittedName>
        <fullName evidence="1">Uncharacterized protein</fullName>
    </submittedName>
</protein>
<gene>
    <name evidence="1" type="ORF">NLS_LOCUS8123</name>
</gene>
<dbReference type="EMBL" id="UYRX01000961">
    <property type="protein sequence ID" value="VDK87388.1"/>
    <property type="molecule type" value="Genomic_DNA"/>
</dbReference>
<dbReference type="AlphaFoldDB" id="A0A3P6V5D9"/>